<dbReference type="PATRIC" id="fig|570156.3.peg.1764"/>
<reference evidence="2 3" key="1">
    <citation type="submission" date="2015-09" db="EMBL/GenBank/DDBJ databases">
        <title>Draft Genome Sequence of Pseudoalteromonas lipolytica UCD-48B.</title>
        <authorList>
            <person name="Krusor M."/>
            <person name="Coil D.A."/>
            <person name="Lang J.M."/>
            <person name="Eisen J.A."/>
            <person name="Alexiev A."/>
        </authorList>
    </citation>
    <scope>NUCLEOTIDE SEQUENCE [LARGE SCALE GENOMIC DNA]</scope>
    <source>
        <strain evidence="2 3">UCD-48B</strain>
    </source>
</reference>
<dbReference type="RefSeq" id="WP_054554607.1">
    <property type="nucleotide sequence ID" value="NZ_LJTC01000016.1"/>
</dbReference>
<organism evidence="2 3">
    <name type="scientific">Pseudoalteromonas lipolytica</name>
    <dbReference type="NCBI Taxonomy" id="570156"/>
    <lineage>
        <taxon>Bacteria</taxon>
        <taxon>Pseudomonadati</taxon>
        <taxon>Pseudomonadota</taxon>
        <taxon>Gammaproteobacteria</taxon>
        <taxon>Alteromonadales</taxon>
        <taxon>Pseudoalteromonadaceae</taxon>
        <taxon>Pseudoalteromonas</taxon>
    </lineage>
</organism>
<accession>A0A0P7DHE5</accession>
<feature type="signal peptide" evidence="1">
    <location>
        <begin position="1"/>
        <end position="20"/>
    </location>
</feature>
<evidence type="ECO:0000313" key="3">
    <source>
        <dbReference type="Proteomes" id="UP000050378"/>
    </source>
</evidence>
<evidence type="ECO:0000256" key="1">
    <source>
        <dbReference type="SAM" id="SignalP"/>
    </source>
</evidence>
<dbReference type="EMBL" id="LJTC01000016">
    <property type="protein sequence ID" value="KPM79651.1"/>
    <property type="molecule type" value="Genomic_DNA"/>
</dbReference>
<gene>
    <name evidence="2" type="ORF">AOG27_19190</name>
</gene>
<dbReference type="AlphaFoldDB" id="A0A0P7DHE5"/>
<name>A0A0P7DHE5_9GAMM</name>
<dbReference type="STRING" id="570156.AOG27_19190"/>
<evidence type="ECO:0008006" key="4">
    <source>
        <dbReference type="Google" id="ProtNLM"/>
    </source>
</evidence>
<dbReference type="Proteomes" id="UP000050378">
    <property type="component" value="Unassembled WGS sequence"/>
</dbReference>
<proteinExistence type="predicted"/>
<comment type="caution">
    <text evidence="2">The sequence shown here is derived from an EMBL/GenBank/DDBJ whole genome shotgun (WGS) entry which is preliminary data.</text>
</comment>
<sequence length="161" mass="17012">MRYPLLAILFPVLLTACSDAATNEQAESTATSNKLVEAPKAVEIKNAEEVTKAAPDKATISSAHEQLKQLIDDPSCDNSSQCKVLPVGSRACGGPSSFIVYSTKTADTAEVEKLAKDITALEKQFNAANDMMSICQHLTAPGAQCSENTCVRIEGSAASVY</sequence>
<feature type="chain" id="PRO_5006137855" description="Secreted protein" evidence="1">
    <location>
        <begin position="21"/>
        <end position="161"/>
    </location>
</feature>
<dbReference type="PROSITE" id="PS51257">
    <property type="entry name" value="PROKAR_LIPOPROTEIN"/>
    <property type="match status" value="1"/>
</dbReference>
<evidence type="ECO:0000313" key="2">
    <source>
        <dbReference type="EMBL" id="KPM79651.1"/>
    </source>
</evidence>
<protein>
    <recommendedName>
        <fullName evidence="4">Secreted protein</fullName>
    </recommendedName>
</protein>
<dbReference type="OrthoDB" id="8703681at2"/>
<keyword evidence="1" id="KW-0732">Signal</keyword>